<dbReference type="SMART" id="SM00857">
    <property type="entry name" value="Resolvase"/>
    <property type="match status" value="1"/>
</dbReference>
<dbReference type="CDD" id="cd00338">
    <property type="entry name" value="Ser_Recombinase"/>
    <property type="match status" value="1"/>
</dbReference>
<dbReference type="InterPro" id="IPR038109">
    <property type="entry name" value="DNA_bind_recomb_sf"/>
</dbReference>
<feature type="region of interest" description="Disordered" evidence="1">
    <location>
        <begin position="657"/>
        <end position="683"/>
    </location>
</feature>
<dbReference type="Gene3D" id="3.90.1750.20">
    <property type="entry name" value="Putative Large Serine Recombinase, Chain B, Domain 2"/>
    <property type="match status" value="1"/>
</dbReference>
<dbReference type="Pfam" id="PF13408">
    <property type="entry name" value="Zn_ribbon_recom"/>
    <property type="match status" value="1"/>
</dbReference>
<comment type="caution">
    <text evidence="4">The sequence shown here is derived from an EMBL/GenBank/DDBJ whole genome shotgun (WGS) entry which is preliminary data.</text>
</comment>
<reference evidence="4 5" key="1">
    <citation type="submission" date="2016-04" db="EMBL/GenBank/DDBJ databases">
        <authorList>
            <person name="Evans L.H."/>
            <person name="Alamgir A."/>
            <person name="Owens N."/>
            <person name="Weber N.D."/>
            <person name="Virtaneva K."/>
            <person name="Barbian K."/>
            <person name="Babar A."/>
            <person name="Rosenke K."/>
        </authorList>
    </citation>
    <scope>NUCLEOTIDE SEQUENCE [LARGE SCALE GENOMIC DNA]</scope>
    <source>
        <strain evidence="4 5">IFM 0406</strain>
    </source>
</reference>
<evidence type="ECO:0000259" key="2">
    <source>
        <dbReference type="PROSITE" id="PS51736"/>
    </source>
</evidence>
<dbReference type="GO" id="GO:0003677">
    <property type="term" value="F:DNA binding"/>
    <property type="evidence" value="ECO:0007669"/>
    <property type="project" value="InterPro"/>
</dbReference>
<dbReference type="Gene3D" id="3.40.50.1390">
    <property type="entry name" value="Resolvase, N-terminal catalytic domain"/>
    <property type="match status" value="1"/>
</dbReference>
<dbReference type="AlphaFoldDB" id="A0A164JK67"/>
<evidence type="ECO:0008006" key="6">
    <source>
        <dbReference type="Google" id="ProtNLM"/>
    </source>
</evidence>
<keyword evidence="5" id="KW-1185">Reference proteome</keyword>
<dbReference type="STRING" id="455432.AWN90_03930"/>
<gene>
    <name evidence="4" type="ORF">AWN90_03930</name>
</gene>
<name>A0A164JK67_9NOCA</name>
<evidence type="ECO:0000313" key="5">
    <source>
        <dbReference type="Proteomes" id="UP000076512"/>
    </source>
</evidence>
<dbReference type="Pfam" id="PF00239">
    <property type="entry name" value="Resolvase"/>
    <property type="match status" value="1"/>
</dbReference>
<dbReference type="InterPro" id="IPR011109">
    <property type="entry name" value="DNA_bind_recombinase_dom"/>
</dbReference>
<dbReference type="OrthoDB" id="8782062at2"/>
<sequence>MVLVFVDAVTTKVTATHLNRAALLYVRQSTLKQVIHNSESAHRQYDLRSRAIALGWQADQIQVIDVDQGHSGASAADREGFQHLVAEVSLGRAGIVLGLECSRLARNSADWHQLLELCAMTGTLICDEDGLYDPREFNDRLVLGMKGQMSEAELHFIKARLRGGVLSKARRGELITPLPVGLVYDGADHVVLDPDQAVQHALRRLFDTFAATGSATACVKTFRSAGLQFPWRHLKGPRKGELDWKPLQHHTVLRVLHNPRYAGAFTYGRHGHGPAIHSRVKLPREQWISFIPDVHPGYITLTEFDRNQTRLAANAAAHGRDRTAGPPREGFALLQGMIVCGRCGKRMTVRYHRRRGRDFPTYVCQRDGIENGEPACAVIPGADLDTRIGQLLIDTLSPLAVEAALAVSAELDARAADADRMRAAAVQRAQYRADLARRRYLAVDPANRLVADSLEADWNTALRELQTAQHDYDTAHDRQTGQLTDAQQAHIHQLVTDLPAIWNDPNTPSRERKRIARLLLTDVTVSRDSDTITAHLRFPAGQHETLTIPVPKTGPEARRTPAEIVSLIDELLDHHVSGEVADILNQRGLHSGTGEPFHRSIIDHIIRAYHLRTRRRRFRDQGWLTPTEMAEGLGIAIPTLNTWRRAGLVTAVRYNDKGESLYQPPDPDNPPERPHIGRPPKTT</sequence>
<organism evidence="4 5">
    <name type="scientific">Nocardia terpenica</name>
    <dbReference type="NCBI Taxonomy" id="455432"/>
    <lineage>
        <taxon>Bacteria</taxon>
        <taxon>Bacillati</taxon>
        <taxon>Actinomycetota</taxon>
        <taxon>Actinomycetes</taxon>
        <taxon>Mycobacteriales</taxon>
        <taxon>Nocardiaceae</taxon>
        <taxon>Nocardia</taxon>
    </lineage>
</organism>
<dbReference type="EMBL" id="LWGR01000015">
    <property type="protein sequence ID" value="KZM70483.1"/>
    <property type="molecule type" value="Genomic_DNA"/>
</dbReference>
<dbReference type="GO" id="GO:0000150">
    <property type="term" value="F:DNA strand exchange activity"/>
    <property type="evidence" value="ECO:0007669"/>
    <property type="project" value="InterPro"/>
</dbReference>
<feature type="domain" description="Resolvase/invertase-type recombinase catalytic" evidence="2">
    <location>
        <begin position="21"/>
        <end position="172"/>
    </location>
</feature>
<dbReference type="Proteomes" id="UP000076512">
    <property type="component" value="Unassembled WGS sequence"/>
</dbReference>
<feature type="domain" description="Recombinase" evidence="3">
    <location>
        <begin position="179"/>
        <end position="317"/>
    </location>
</feature>
<evidence type="ECO:0000256" key="1">
    <source>
        <dbReference type="SAM" id="MobiDB-lite"/>
    </source>
</evidence>
<dbReference type="PANTHER" id="PTHR30461">
    <property type="entry name" value="DNA-INVERTASE FROM LAMBDOID PROPHAGE"/>
    <property type="match status" value="1"/>
</dbReference>
<protein>
    <recommendedName>
        <fullName evidence="6">Recombinase family protein</fullName>
    </recommendedName>
</protein>
<dbReference type="InterPro" id="IPR036162">
    <property type="entry name" value="Resolvase-like_N_sf"/>
</dbReference>
<dbReference type="SUPFAM" id="SSF53041">
    <property type="entry name" value="Resolvase-like"/>
    <property type="match status" value="1"/>
</dbReference>
<proteinExistence type="predicted"/>
<evidence type="ECO:0000259" key="3">
    <source>
        <dbReference type="PROSITE" id="PS51737"/>
    </source>
</evidence>
<dbReference type="InterPro" id="IPR025827">
    <property type="entry name" value="Zn_ribbon_recom_dom"/>
</dbReference>
<dbReference type="InterPro" id="IPR006119">
    <property type="entry name" value="Resolv_N"/>
</dbReference>
<accession>A0A164JK67</accession>
<evidence type="ECO:0000313" key="4">
    <source>
        <dbReference type="EMBL" id="KZM70483.1"/>
    </source>
</evidence>
<dbReference type="Pfam" id="PF07508">
    <property type="entry name" value="Recombinase"/>
    <property type="match status" value="1"/>
</dbReference>
<dbReference type="InterPro" id="IPR050639">
    <property type="entry name" value="SSR_resolvase"/>
</dbReference>
<dbReference type="PROSITE" id="PS51736">
    <property type="entry name" value="RECOMBINASES_3"/>
    <property type="match status" value="1"/>
</dbReference>
<dbReference type="PANTHER" id="PTHR30461:SF23">
    <property type="entry name" value="DNA RECOMBINASE-RELATED"/>
    <property type="match status" value="1"/>
</dbReference>
<dbReference type="PROSITE" id="PS51737">
    <property type="entry name" value="RECOMBINASE_DNA_BIND"/>
    <property type="match status" value="1"/>
</dbReference>